<dbReference type="PANTHER" id="PTHR33067:SF31">
    <property type="entry name" value="RNA-DIRECTED DNA POLYMERASE"/>
    <property type="match status" value="1"/>
</dbReference>
<proteinExistence type="predicted"/>
<dbReference type="Gene3D" id="2.40.70.10">
    <property type="entry name" value="Acid Proteases"/>
    <property type="match status" value="1"/>
</dbReference>
<dbReference type="InParanoid" id="A0A6P9F5T6"/>
<protein>
    <submittedName>
        <fullName evidence="2">Uncharacterized protein LOC108989976</fullName>
    </submittedName>
</protein>
<dbReference type="AlphaFoldDB" id="A0A6P9F5T6"/>
<dbReference type="PANTHER" id="PTHR33067">
    <property type="entry name" value="RNA-DIRECTED DNA POLYMERASE-RELATED"/>
    <property type="match status" value="1"/>
</dbReference>
<dbReference type="Proteomes" id="UP000235220">
    <property type="component" value="Chromosome 9"/>
</dbReference>
<dbReference type="CDD" id="cd00303">
    <property type="entry name" value="retropepsin_like"/>
    <property type="match status" value="1"/>
</dbReference>
<gene>
    <name evidence="2" type="primary">LOC108989976</name>
</gene>
<evidence type="ECO:0000313" key="1">
    <source>
        <dbReference type="Proteomes" id="UP000235220"/>
    </source>
</evidence>
<dbReference type="InterPro" id="IPR021109">
    <property type="entry name" value="Peptidase_aspartic_dom_sf"/>
</dbReference>
<organism evidence="1 2">
    <name type="scientific">Juglans regia</name>
    <name type="common">English walnut</name>
    <dbReference type="NCBI Taxonomy" id="51240"/>
    <lineage>
        <taxon>Eukaryota</taxon>
        <taxon>Viridiplantae</taxon>
        <taxon>Streptophyta</taxon>
        <taxon>Embryophyta</taxon>
        <taxon>Tracheophyta</taxon>
        <taxon>Spermatophyta</taxon>
        <taxon>Magnoliopsida</taxon>
        <taxon>eudicotyledons</taxon>
        <taxon>Gunneridae</taxon>
        <taxon>Pentapetalae</taxon>
        <taxon>rosids</taxon>
        <taxon>fabids</taxon>
        <taxon>Fagales</taxon>
        <taxon>Juglandaceae</taxon>
        <taxon>Juglans</taxon>
    </lineage>
</organism>
<dbReference type="KEGG" id="jre:108989976"/>
<sequence length="496" mass="56752">MYKDLIRCCPQHGLPNWLQVQMFYNGLNGQTRTIVDVAASGTLMSKTVEEYVAATSMTIPSNEESQEQVQYINNWNYNYCGNPMPNYYYPGLQNHENLSYRNTKNVLQPQPPPGFDSQSSEKKISLEDAMVSFVQETNVRFKKTDSRLDNIETHCSNMGATIKNLEVQIGQLAKTINSQQRGTFPSNIEMNPNEQYKAITLRSGREIERSPSKETNSTLQLKIMAKAKIKLKKRTIHQERLTNALEQMPNYVKFLKDTISKKRRLKEFGTMKLSEECSTILQKKLPQKLKDPGSFTLPCTIGNSFFDKVLCDLGTSINLMPLSVCRKLGLGELKQTTISLQLANQSIKYPHRIIEDVLVKVDKFIFPADFVVLDMEEDQEVPLILGYGMALIDVQNGELTLRVNKEEVVFNIYQAMRFLEDPSICFLVDVIKKCVEEAFEEDVPTDHLERCITTSSHTYDFNNSTIYEYDLPFVSEEFLHYVFALGALQQVRAARL</sequence>
<name>A0A6P9F5T6_JUGRE</name>
<evidence type="ECO:0000313" key="2">
    <source>
        <dbReference type="RefSeq" id="XP_035550037.1"/>
    </source>
</evidence>
<dbReference type="GeneID" id="108989976"/>
<keyword evidence="1" id="KW-1185">Reference proteome</keyword>
<reference evidence="2" key="1">
    <citation type="submission" date="2025-08" db="UniProtKB">
        <authorList>
            <consortium name="RefSeq"/>
        </authorList>
    </citation>
    <scope>IDENTIFICATION</scope>
    <source>
        <tissue evidence="2">Leaves</tissue>
    </source>
</reference>
<dbReference type="OrthoDB" id="1702682at2759"/>
<dbReference type="RefSeq" id="XP_035550037.1">
    <property type="nucleotide sequence ID" value="XM_035694144.1"/>
</dbReference>
<accession>A0A6P9F5T6</accession>